<keyword evidence="1" id="KW-1133">Transmembrane helix</keyword>
<keyword evidence="3" id="KW-1185">Reference proteome</keyword>
<keyword evidence="1" id="KW-0472">Membrane</keyword>
<dbReference type="STRING" id="1423774.FD31_GL001749"/>
<evidence type="ECO:0000313" key="3">
    <source>
        <dbReference type="Proteomes" id="UP000051302"/>
    </source>
</evidence>
<evidence type="ECO:0000256" key="1">
    <source>
        <dbReference type="SAM" id="Phobius"/>
    </source>
</evidence>
<feature type="transmembrane region" description="Helical" evidence="1">
    <location>
        <begin position="12"/>
        <end position="33"/>
    </location>
</feature>
<proteinExistence type="predicted"/>
<accession>A0A0R1WI48</accession>
<reference evidence="2 3" key="1">
    <citation type="journal article" date="2015" name="Genome Announc.">
        <title>Expanding the biotechnology potential of lactobacilli through comparative genomics of 213 strains and associated genera.</title>
        <authorList>
            <person name="Sun Z."/>
            <person name="Harris H.M."/>
            <person name="McCann A."/>
            <person name="Guo C."/>
            <person name="Argimon S."/>
            <person name="Zhang W."/>
            <person name="Yang X."/>
            <person name="Jeffery I.B."/>
            <person name="Cooney J.C."/>
            <person name="Kagawa T.F."/>
            <person name="Liu W."/>
            <person name="Song Y."/>
            <person name="Salvetti E."/>
            <person name="Wrobel A."/>
            <person name="Rasinkangas P."/>
            <person name="Parkhill J."/>
            <person name="Rea M.C."/>
            <person name="O'Sullivan O."/>
            <person name="Ritari J."/>
            <person name="Douillard F.P."/>
            <person name="Paul Ross R."/>
            <person name="Yang R."/>
            <person name="Briner A.E."/>
            <person name="Felis G.E."/>
            <person name="de Vos W.M."/>
            <person name="Barrangou R."/>
            <person name="Klaenhammer T.R."/>
            <person name="Caufield P.W."/>
            <person name="Cui Y."/>
            <person name="Zhang H."/>
            <person name="O'Toole P.W."/>
        </authorList>
    </citation>
    <scope>NUCLEOTIDE SEQUENCE [LARGE SCALE GENOMIC DNA]</scope>
    <source>
        <strain evidence="2 3">DSM 16982</strain>
    </source>
</reference>
<keyword evidence="1" id="KW-0812">Transmembrane</keyword>
<name>A0A0R1WI48_9LACO</name>
<sequence length="53" mass="5931">MLTSFVIGKASLLTSLFFIMGVFIVFQVAFAAIKKVLTIKDVNFDEYTLRAVL</sequence>
<protein>
    <submittedName>
        <fullName evidence="2">Uncharacterized protein</fullName>
    </submittedName>
</protein>
<dbReference type="EMBL" id="AZFV01000035">
    <property type="protein sequence ID" value="KRM14611.1"/>
    <property type="molecule type" value="Genomic_DNA"/>
</dbReference>
<dbReference type="RefSeq" id="WP_157049168.1">
    <property type="nucleotide sequence ID" value="NZ_AZFV01000035.1"/>
</dbReference>
<evidence type="ECO:0000313" key="2">
    <source>
        <dbReference type="EMBL" id="KRM14611.1"/>
    </source>
</evidence>
<dbReference type="AlphaFoldDB" id="A0A0R1WI48"/>
<gene>
    <name evidence="2" type="ORF">FD31_GL001749</name>
</gene>
<comment type="caution">
    <text evidence="2">The sequence shown here is derived from an EMBL/GenBank/DDBJ whole genome shotgun (WGS) entry which is preliminary data.</text>
</comment>
<dbReference type="Proteomes" id="UP000051302">
    <property type="component" value="Unassembled WGS sequence"/>
</dbReference>
<organism evidence="2 3">
    <name type="scientific">Companilactobacillus nantensis DSM 16982</name>
    <dbReference type="NCBI Taxonomy" id="1423774"/>
    <lineage>
        <taxon>Bacteria</taxon>
        <taxon>Bacillati</taxon>
        <taxon>Bacillota</taxon>
        <taxon>Bacilli</taxon>
        <taxon>Lactobacillales</taxon>
        <taxon>Lactobacillaceae</taxon>
        <taxon>Companilactobacillus</taxon>
    </lineage>
</organism>
<dbReference type="PATRIC" id="fig|1423774.3.peg.1814"/>